<dbReference type="GO" id="GO:0042813">
    <property type="term" value="F:Wnt receptor activity"/>
    <property type="evidence" value="ECO:0007669"/>
    <property type="project" value="TreeGrafter"/>
</dbReference>
<dbReference type="PANTHER" id="PTHR46513">
    <property type="entry name" value="VITELLOGENIN RECEPTOR-LIKE PROTEIN-RELATED-RELATED"/>
    <property type="match status" value="1"/>
</dbReference>
<keyword evidence="2" id="KW-0677">Repeat</keyword>
<dbReference type="InterPro" id="IPR050778">
    <property type="entry name" value="Cueball_EGF_LRP_Nidogen"/>
</dbReference>
<name>A0A084VL99_ANOSI</name>
<dbReference type="OrthoDB" id="9990982at2759"/>
<protein>
    <submittedName>
        <fullName evidence="3">AGAP008193-PA-like protein</fullName>
    </submittedName>
</protein>
<evidence type="ECO:0000256" key="1">
    <source>
        <dbReference type="ARBA" id="ARBA00022536"/>
    </source>
</evidence>
<dbReference type="EMBL" id="KE524972">
    <property type="protein sequence ID" value="KFB38743.1"/>
    <property type="molecule type" value="Genomic_DNA"/>
</dbReference>
<keyword evidence="1" id="KW-0245">EGF-like domain</keyword>
<dbReference type="GO" id="GO:0060070">
    <property type="term" value="P:canonical Wnt signaling pathway"/>
    <property type="evidence" value="ECO:0007669"/>
    <property type="project" value="TreeGrafter"/>
</dbReference>
<reference evidence="4" key="2">
    <citation type="submission" date="2020-05" db="UniProtKB">
        <authorList>
            <consortium name="EnsemblMetazoa"/>
        </authorList>
    </citation>
    <scope>IDENTIFICATION</scope>
</reference>
<dbReference type="AlphaFoldDB" id="A0A084VL99"/>
<gene>
    <name evidence="3" type="ORF">ZHAS_00006142</name>
</gene>
<sequence length="155" mass="17654">MSNLDGSERQILIEVPQTGFIDDMKVFMATGELCYADGPRKKIQCIDTRSKRIRSIINSPNITFPLLSVGDEQLFWMQRGSNTIESSDQYSVRQKPIYYNMSWVYNLEAVTNVCPMFHSECAINNGGCQKDTICLLSPRDPSGKTCKQVSTYRYD</sequence>
<evidence type="ECO:0000313" key="5">
    <source>
        <dbReference type="Proteomes" id="UP000030765"/>
    </source>
</evidence>
<dbReference type="VEuPathDB" id="VectorBase:ASIS009371"/>
<dbReference type="Proteomes" id="UP000030765">
    <property type="component" value="Unassembled WGS sequence"/>
</dbReference>
<keyword evidence="5" id="KW-1185">Reference proteome</keyword>
<dbReference type="InterPro" id="IPR011042">
    <property type="entry name" value="6-blade_b-propeller_TolB-like"/>
</dbReference>
<dbReference type="PANTHER" id="PTHR46513:SF13">
    <property type="entry name" value="EGF-LIKE DOMAIN-CONTAINING PROTEIN"/>
    <property type="match status" value="1"/>
</dbReference>
<proteinExistence type="predicted"/>
<dbReference type="Gene3D" id="2.120.10.30">
    <property type="entry name" value="TolB, C-terminal domain"/>
    <property type="match status" value="1"/>
</dbReference>
<dbReference type="EnsemblMetazoa" id="ASIC006142-RA">
    <property type="protein sequence ID" value="ASIC006142-PA"/>
    <property type="gene ID" value="ASIC006142"/>
</dbReference>
<evidence type="ECO:0000313" key="3">
    <source>
        <dbReference type="EMBL" id="KFB38743.1"/>
    </source>
</evidence>
<dbReference type="EMBL" id="ATLV01014432">
    <property type="status" value="NOT_ANNOTATED_CDS"/>
    <property type="molecule type" value="Genomic_DNA"/>
</dbReference>
<reference evidence="3 5" key="1">
    <citation type="journal article" date="2014" name="BMC Genomics">
        <title>Genome sequence of Anopheles sinensis provides insight into genetics basis of mosquito competence for malaria parasites.</title>
        <authorList>
            <person name="Zhou D."/>
            <person name="Zhang D."/>
            <person name="Ding G."/>
            <person name="Shi L."/>
            <person name="Hou Q."/>
            <person name="Ye Y."/>
            <person name="Xu Y."/>
            <person name="Zhou H."/>
            <person name="Xiong C."/>
            <person name="Li S."/>
            <person name="Yu J."/>
            <person name="Hong S."/>
            <person name="Yu X."/>
            <person name="Zou P."/>
            <person name="Chen C."/>
            <person name="Chang X."/>
            <person name="Wang W."/>
            <person name="Lv Y."/>
            <person name="Sun Y."/>
            <person name="Ma L."/>
            <person name="Shen B."/>
            <person name="Zhu C."/>
        </authorList>
    </citation>
    <scope>NUCLEOTIDE SEQUENCE [LARGE SCALE GENOMIC DNA]</scope>
</reference>
<accession>A0A084VL99</accession>
<evidence type="ECO:0000256" key="2">
    <source>
        <dbReference type="ARBA" id="ARBA00022737"/>
    </source>
</evidence>
<evidence type="ECO:0000313" key="4">
    <source>
        <dbReference type="EnsemblMetazoa" id="ASIC006142-PA"/>
    </source>
</evidence>
<dbReference type="VEuPathDB" id="VectorBase:ASIC006142"/>
<dbReference type="GO" id="GO:0005886">
    <property type="term" value="C:plasma membrane"/>
    <property type="evidence" value="ECO:0007669"/>
    <property type="project" value="TreeGrafter"/>
</dbReference>
<organism evidence="3">
    <name type="scientific">Anopheles sinensis</name>
    <name type="common">Mosquito</name>
    <dbReference type="NCBI Taxonomy" id="74873"/>
    <lineage>
        <taxon>Eukaryota</taxon>
        <taxon>Metazoa</taxon>
        <taxon>Ecdysozoa</taxon>
        <taxon>Arthropoda</taxon>
        <taxon>Hexapoda</taxon>
        <taxon>Insecta</taxon>
        <taxon>Pterygota</taxon>
        <taxon>Neoptera</taxon>
        <taxon>Endopterygota</taxon>
        <taxon>Diptera</taxon>
        <taxon>Nematocera</taxon>
        <taxon>Culicoidea</taxon>
        <taxon>Culicidae</taxon>
        <taxon>Anophelinae</taxon>
        <taxon>Anopheles</taxon>
    </lineage>
</organism>
<dbReference type="GO" id="GO:0017147">
    <property type="term" value="F:Wnt-protein binding"/>
    <property type="evidence" value="ECO:0007669"/>
    <property type="project" value="TreeGrafter"/>
</dbReference>
<dbReference type="STRING" id="74873.A0A084VL99"/>